<dbReference type="GO" id="GO:0019068">
    <property type="term" value="P:virion assembly"/>
    <property type="evidence" value="ECO:0007669"/>
    <property type="project" value="InterPro"/>
</dbReference>
<dbReference type="AlphaFoldDB" id="A0AA40LRV1"/>
<gene>
    <name evidence="2" type="ORF">QTO34_016435</name>
</gene>
<sequence length="259" mass="30142">MFCRVSRRYCRLHDREHTRPKFQDWSRYSCDPTTKEELVFYCNTAWPVCTLDYGQEWPLNGSLNDYTSYSRNCLPGKWDEIPYVWVLCLHTVRIWQRKGETEWWDTPGGQPTGCYWAHIPFPTSDSLNWKLSNPSYREDTQNMADLITSNTATDHSKWADMLALLDILLMADERQLVINKANEEPHRLHQDNPNGTPNIAGAIPLAKPNLDPNSGDLAFLEHYKRCIEERLKKKIPKQKSLIWSLPPRTLQAPPQGVMP</sequence>
<dbReference type="InterPro" id="IPR003036">
    <property type="entry name" value="Gag_P30"/>
</dbReference>
<feature type="domain" description="Core shell protein Gag P30" evidence="1">
    <location>
        <begin position="124"/>
        <end position="212"/>
    </location>
</feature>
<evidence type="ECO:0000313" key="2">
    <source>
        <dbReference type="EMBL" id="KAK1341687.1"/>
    </source>
</evidence>
<dbReference type="InterPro" id="IPR050462">
    <property type="entry name" value="Retroviral_Gag-Pol_poly"/>
</dbReference>
<evidence type="ECO:0000259" key="1">
    <source>
        <dbReference type="Pfam" id="PF02093"/>
    </source>
</evidence>
<dbReference type="Pfam" id="PF02093">
    <property type="entry name" value="Gag_p30"/>
    <property type="match status" value="1"/>
</dbReference>
<accession>A0AA40LRV1</accession>
<comment type="caution">
    <text evidence="2">The sequence shown here is derived from an EMBL/GenBank/DDBJ whole genome shotgun (WGS) entry which is preliminary data.</text>
</comment>
<name>A0AA40LRV1_CNENI</name>
<dbReference type="Proteomes" id="UP001177744">
    <property type="component" value="Unassembled WGS sequence"/>
</dbReference>
<proteinExistence type="predicted"/>
<dbReference type="Gene3D" id="1.10.375.10">
    <property type="entry name" value="Human Immunodeficiency Virus Type 1 Capsid Protein"/>
    <property type="match status" value="1"/>
</dbReference>
<protein>
    <recommendedName>
        <fullName evidence="1">Core shell protein Gag P30 domain-containing protein</fullName>
    </recommendedName>
</protein>
<dbReference type="InterPro" id="IPR008919">
    <property type="entry name" value="Retrov_capsid_N"/>
</dbReference>
<dbReference type="EMBL" id="JAULJE010000006">
    <property type="protein sequence ID" value="KAK1341687.1"/>
    <property type="molecule type" value="Genomic_DNA"/>
</dbReference>
<reference evidence="2" key="1">
    <citation type="submission" date="2023-06" db="EMBL/GenBank/DDBJ databases">
        <title>Reference genome for the Northern bat (Eptesicus nilssonii), a most northern bat species.</title>
        <authorList>
            <person name="Laine V.N."/>
            <person name="Pulliainen A.T."/>
            <person name="Lilley T.M."/>
        </authorList>
    </citation>
    <scope>NUCLEOTIDE SEQUENCE</scope>
    <source>
        <strain evidence="2">BLF_Eptnil</strain>
        <tissue evidence="2">Kidney</tissue>
    </source>
</reference>
<dbReference type="SUPFAM" id="SSF47943">
    <property type="entry name" value="Retrovirus capsid protein, N-terminal core domain"/>
    <property type="match status" value="1"/>
</dbReference>
<dbReference type="SUPFAM" id="SSF47836">
    <property type="entry name" value="Retroviral matrix proteins"/>
    <property type="match status" value="1"/>
</dbReference>
<dbReference type="InterPro" id="IPR010999">
    <property type="entry name" value="Retrovr_matrix"/>
</dbReference>
<evidence type="ECO:0000313" key="3">
    <source>
        <dbReference type="Proteomes" id="UP001177744"/>
    </source>
</evidence>
<keyword evidence="3" id="KW-1185">Reference proteome</keyword>
<organism evidence="2 3">
    <name type="scientific">Cnephaeus nilssonii</name>
    <name type="common">Northern bat</name>
    <name type="synonym">Eptesicus nilssonii</name>
    <dbReference type="NCBI Taxonomy" id="3371016"/>
    <lineage>
        <taxon>Eukaryota</taxon>
        <taxon>Metazoa</taxon>
        <taxon>Chordata</taxon>
        <taxon>Craniata</taxon>
        <taxon>Vertebrata</taxon>
        <taxon>Euteleostomi</taxon>
        <taxon>Mammalia</taxon>
        <taxon>Eutheria</taxon>
        <taxon>Laurasiatheria</taxon>
        <taxon>Chiroptera</taxon>
        <taxon>Yangochiroptera</taxon>
        <taxon>Vespertilionidae</taxon>
        <taxon>Cnephaeus</taxon>
    </lineage>
</organism>
<dbReference type="PANTHER" id="PTHR33166">
    <property type="entry name" value="GAG_P30 DOMAIN-CONTAINING PROTEIN"/>
    <property type="match status" value="1"/>
</dbReference>